<proteinExistence type="predicted"/>
<dbReference type="EMBL" id="SNRW01001747">
    <property type="protein sequence ID" value="KAA6395194.1"/>
    <property type="molecule type" value="Genomic_DNA"/>
</dbReference>
<comment type="caution">
    <text evidence="1">The sequence shown here is derived from an EMBL/GenBank/DDBJ whole genome shotgun (WGS) entry which is preliminary data.</text>
</comment>
<evidence type="ECO:0000313" key="2">
    <source>
        <dbReference type="Proteomes" id="UP000324800"/>
    </source>
</evidence>
<protein>
    <submittedName>
        <fullName evidence="1">Uncharacterized protein</fullName>
    </submittedName>
</protein>
<gene>
    <name evidence="1" type="ORF">EZS28_009283</name>
</gene>
<sequence length="157" mass="17861">MLLVSQVVAKSAGFYVMLDPFYELIEQLPAFPCISAAWFPIDLTNHWDEILTVLQRSRYVQPNNPELRLMLRCYSQSYGDIPVGNNIGVRVNGVPVFAPFQANVQQIIMTIIPKPPQTHCSILLDITDYIIAPISFIEVQMQRNIIDLAVVPMLMKR</sequence>
<evidence type="ECO:0000313" key="1">
    <source>
        <dbReference type="EMBL" id="KAA6395194.1"/>
    </source>
</evidence>
<reference evidence="1 2" key="1">
    <citation type="submission" date="2019-03" db="EMBL/GenBank/DDBJ databases">
        <title>Single cell metagenomics reveals metabolic interactions within the superorganism composed of flagellate Streblomastix strix and complex community of Bacteroidetes bacteria on its surface.</title>
        <authorList>
            <person name="Treitli S.C."/>
            <person name="Kolisko M."/>
            <person name="Husnik F."/>
            <person name="Keeling P."/>
            <person name="Hampl V."/>
        </authorList>
    </citation>
    <scope>NUCLEOTIDE SEQUENCE [LARGE SCALE GENOMIC DNA]</scope>
    <source>
        <strain evidence="1">ST1C</strain>
    </source>
</reference>
<dbReference type="AlphaFoldDB" id="A0A5J4WJD9"/>
<name>A0A5J4WJD9_9EUKA</name>
<dbReference type="Proteomes" id="UP000324800">
    <property type="component" value="Unassembled WGS sequence"/>
</dbReference>
<organism evidence="1 2">
    <name type="scientific">Streblomastix strix</name>
    <dbReference type="NCBI Taxonomy" id="222440"/>
    <lineage>
        <taxon>Eukaryota</taxon>
        <taxon>Metamonada</taxon>
        <taxon>Preaxostyla</taxon>
        <taxon>Oxymonadida</taxon>
        <taxon>Streblomastigidae</taxon>
        <taxon>Streblomastix</taxon>
    </lineage>
</organism>
<accession>A0A5J4WJD9</accession>